<feature type="compositionally biased region" description="Basic and acidic residues" evidence="1">
    <location>
        <begin position="137"/>
        <end position="151"/>
    </location>
</feature>
<comment type="caution">
    <text evidence="3">The sequence shown here is derived from an EMBL/GenBank/DDBJ whole genome shotgun (WGS) entry which is preliminary data.</text>
</comment>
<gene>
    <name evidence="3" type="ORF">CBA19CS42_28840</name>
</gene>
<dbReference type="Proteomes" id="UP001055111">
    <property type="component" value="Unassembled WGS sequence"/>
</dbReference>
<dbReference type="AlphaFoldDB" id="A0AA37MRR6"/>
<proteinExistence type="predicted"/>
<dbReference type="EMBL" id="BPUS01000016">
    <property type="protein sequence ID" value="GJH28606.1"/>
    <property type="molecule type" value="Genomic_DNA"/>
</dbReference>
<evidence type="ECO:0000313" key="3">
    <source>
        <dbReference type="EMBL" id="GJH28606.1"/>
    </source>
</evidence>
<evidence type="ECO:0000256" key="2">
    <source>
        <dbReference type="SAM" id="SignalP"/>
    </source>
</evidence>
<name>A0AA37MRR6_9BURK</name>
<protein>
    <submittedName>
        <fullName evidence="3">Uncharacterized protein</fullName>
    </submittedName>
</protein>
<feature type="region of interest" description="Disordered" evidence="1">
    <location>
        <begin position="64"/>
        <end position="151"/>
    </location>
</feature>
<evidence type="ECO:0000313" key="4">
    <source>
        <dbReference type="Proteomes" id="UP001055111"/>
    </source>
</evidence>
<feature type="signal peptide" evidence="2">
    <location>
        <begin position="1"/>
        <end position="19"/>
    </location>
</feature>
<keyword evidence="2" id="KW-0732">Signal</keyword>
<reference evidence="3" key="1">
    <citation type="submission" date="2022-09" db="EMBL/GenBank/DDBJ databases">
        <title>Isolation and characterization of 3-chlorobenzoate degrading bacteria from soils in Shizuoka.</title>
        <authorList>
            <person name="Ifat A."/>
            <person name="Ogawa N."/>
            <person name="Kimbara K."/>
            <person name="Moriuchi R."/>
            <person name="Dohra H."/>
            <person name="Shintani M."/>
        </authorList>
    </citation>
    <scope>NUCLEOTIDE SEQUENCE</scope>
    <source>
        <strain evidence="3">19CS4-2</strain>
    </source>
</reference>
<accession>A0AA37MRR6</accession>
<evidence type="ECO:0000256" key="1">
    <source>
        <dbReference type="SAM" id="MobiDB-lite"/>
    </source>
</evidence>
<organism evidence="3 4">
    <name type="scientific">Caballeronia novacaledonica</name>
    <dbReference type="NCBI Taxonomy" id="1544861"/>
    <lineage>
        <taxon>Bacteria</taxon>
        <taxon>Pseudomonadati</taxon>
        <taxon>Pseudomonadota</taxon>
        <taxon>Betaproteobacteria</taxon>
        <taxon>Burkholderiales</taxon>
        <taxon>Burkholderiaceae</taxon>
        <taxon>Caballeronia</taxon>
    </lineage>
</organism>
<feature type="compositionally biased region" description="Polar residues" evidence="1">
    <location>
        <begin position="119"/>
        <end position="132"/>
    </location>
</feature>
<feature type="compositionally biased region" description="Polar residues" evidence="1">
    <location>
        <begin position="86"/>
        <end position="95"/>
    </location>
</feature>
<sequence length="151" mass="15421">MRNILAALLTAAAAMPSFASETPSLPDPTDAAAPVPSVMVPAIAGSYQSFQDKPVGSWSELNKAVAPTPKKTGPAGMSGVGKMDHSTMSSSTAVTKANKGAVRGDEKSQKGNNGMAGMNPSQMPAKSATDGNAGSARENKKEHSNHEGMHE</sequence>
<dbReference type="RefSeq" id="WP_140401945.1">
    <property type="nucleotide sequence ID" value="NZ_BPUS01000016.1"/>
</dbReference>
<feature type="chain" id="PRO_5041245332" evidence="2">
    <location>
        <begin position="20"/>
        <end position="151"/>
    </location>
</feature>